<dbReference type="EMBL" id="JAUHLI010000004">
    <property type="protein sequence ID" value="MEE2000955.1"/>
    <property type="molecule type" value="Genomic_DNA"/>
</dbReference>
<dbReference type="Pfam" id="PF20029">
    <property type="entry name" value="DUF6436"/>
    <property type="match status" value="1"/>
</dbReference>
<feature type="domain" description="DUF6436" evidence="1">
    <location>
        <begin position="54"/>
        <end position="165"/>
    </location>
</feature>
<reference evidence="2 3" key="1">
    <citation type="submission" date="2023-07" db="EMBL/GenBank/DDBJ databases">
        <title>Alkalimonas sp., MEB108 novel, alkaliphilic bacterium isolated from Lonar Lake, India.</title>
        <authorList>
            <person name="Joshi A."/>
            <person name="Thite S."/>
        </authorList>
    </citation>
    <scope>NUCLEOTIDE SEQUENCE [LARGE SCALE GENOMIC DNA]</scope>
    <source>
        <strain evidence="2 3">MEB108</strain>
    </source>
</reference>
<proteinExistence type="predicted"/>
<accession>A0ABU7J374</accession>
<evidence type="ECO:0000259" key="1">
    <source>
        <dbReference type="Pfam" id="PF20029"/>
    </source>
</evidence>
<evidence type="ECO:0000313" key="3">
    <source>
        <dbReference type="Proteomes" id="UP001336314"/>
    </source>
</evidence>
<sequence>MKVALSSLMLLGWLLLSGHLLWQDQRSVVGIFDPEQRWQQQGTEGLILNSLLAASGGNSMQLLHVIDPACRCHRQQQQHQQALQQSFAEIPHYTLSIAEARQLGLSIPAAPMAILLNGEELVYAGPYSVGPICGSGDGWIERLLRGEVQLAGGWLNGESSSCRCLQSV</sequence>
<dbReference type="Proteomes" id="UP001336314">
    <property type="component" value="Unassembled WGS sequence"/>
</dbReference>
<gene>
    <name evidence="2" type="ORF">QWY20_05775</name>
</gene>
<evidence type="ECO:0000313" key="2">
    <source>
        <dbReference type="EMBL" id="MEE2000955.1"/>
    </source>
</evidence>
<name>A0ABU7J374_9GAMM</name>
<protein>
    <submittedName>
        <fullName evidence="2">DUF6436 domain-containing protein</fullName>
    </submittedName>
</protein>
<dbReference type="InterPro" id="IPR045494">
    <property type="entry name" value="DUF6436"/>
</dbReference>
<keyword evidence="3" id="KW-1185">Reference proteome</keyword>
<organism evidence="2 3">
    <name type="scientific">Alkalimonas cellulosilytica</name>
    <dbReference type="NCBI Taxonomy" id="3058395"/>
    <lineage>
        <taxon>Bacteria</taxon>
        <taxon>Pseudomonadati</taxon>
        <taxon>Pseudomonadota</taxon>
        <taxon>Gammaproteobacteria</taxon>
        <taxon>Alkalimonas</taxon>
    </lineage>
</organism>
<dbReference type="RefSeq" id="WP_330128081.1">
    <property type="nucleotide sequence ID" value="NZ_JAUHLI010000004.1"/>
</dbReference>
<comment type="caution">
    <text evidence="2">The sequence shown here is derived from an EMBL/GenBank/DDBJ whole genome shotgun (WGS) entry which is preliminary data.</text>
</comment>